<accession>A0A317RGP4</accession>
<protein>
    <recommendedName>
        <fullName evidence="3">Fe-S protein YdhL (DUF1289 family)</fullName>
    </recommendedName>
</protein>
<name>A0A317RGP4_9BURK</name>
<dbReference type="OrthoDB" id="8911262at2"/>
<dbReference type="PANTHER" id="PTHR35175:SF2">
    <property type="entry name" value="DUF1289 DOMAIN-CONTAINING PROTEIN"/>
    <property type="match status" value="1"/>
</dbReference>
<dbReference type="AlphaFoldDB" id="A0A317RGP4"/>
<evidence type="ECO:0000313" key="1">
    <source>
        <dbReference type="EMBL" id="PWW47978.1"/>
    </source>
</evidence>
<sequence length="87" mass="9644">MTASITIAARVRQLVEAGQFARDGDAVVPSPCVSVCRMTPDRSRCEGCFRSIEEIRAWSRSDAQQRRAIWTALLERAGLPVPQELQA</sequence>
<keyword evidence="2" id="KW-1185">Reference proteome</keyword>
<dbReference type="Pfam" id="PF06945">
    <property type="entry name" value="DUF1289"/>
    <property type="match status" value="1"/>
</dbReference>
<dbReference type="RefSeq" id="WP_019374546.1">
    <property type="nucleotide sequence ID" value="NZ_ALEE01000564.1"/>
</dbReference>
<evidence type="ECO:0008006" key="3">
    <source>
        <dbReference type="Google" id="ProtNLM"/>
    </source>
</evidence>
<reference evidence="1 2" key="1">
    <citation type="submission" date="2018-05" db="EMBL/GenBank/DDBJ databases">
        <title>Genomic Encyclopedia of Type Strains, Phase IV (KMG-IV): sequencing the most valuable type-strain genomes for metagenomic binning, comparative biology and taxonomic classification.</title>
        <authorList>
            <person name="Goeker M."/>
        </authorList>
    </citation>
    <scope>NUCLEOTIDE SEQUENCE [LARGE SCALE GENOMIC DNA]</scope>
    <source>
        <strain evidence="1 2">DSM 26006</strain>
    </source>
</reference>
<comment type="caution">
    <text evidence="1">The sequence shown here is derived from an EMBL/GenBank/DDBJ whole genome shotgun (WGS) entry which is preliminary data.</text>
</comment>
<proteinExistence type="predicted"/>
<gene>
    <name evidence="1" type="ORF">DFR36_102359</name>
</gene>
<organism evidence="1 2">
    <name type="scientific">Melaminivora alkalimesophila</name>
    <dbReference type="NCBI Taxonomy" id="1165852"/>
    <lineage>
        <taxon>Bacteria</taxon>
        <taxon>Pseudomonadati</taxon>
        <taxon>Pseudomonadota</taxon>
        <taxon>Betaproteobacteria</taxon>
        <taxon>Burkholderiales</taxon>
        <taxon>Comamonadaceae</taxon>
        <taxon>Melaminivora</taxon>
    </lineage>
</organism>
<dbReference type="EMBL" id="QGUB01000002">
    <property type="protein sequence ID" value="PWW47978.1"/>
    <property type="molecule type" value="Genomic_DNA"/>
</dbReference>
<dbReference type="Proteomes" id="UP000246483">
    <property type="component" value="Unassembled WGS sequence"/>
</dbReference>
<evidence type="ECO:0000313" key="2">
    <source>
        <dbReference type="Proteomes" id="UP000246483"/>
    </source>
</evidence>
<dbReference type="PANTHER" id="PTHR35175">
    <property type="entry name" value="DUF1289 DOMAIN-CONTAINING PROTEIN"/>
    <property type="match status" value="1"/>
</dbReference>
<dbReference type="InterPro" id="IPR010710">
    <property type="entry name" value="DUF1289"/>
</dbReference>